<evidence type="ECO:0000256" key="4">
    <source>
        <dbReference type="ARBA" id="ARBA00022525"/>
    </source>
</evidence>
<protein>
    <recommendedName>
        <fullName evidence="6">S-protein homolog</fullName>
    </recommendedName>
</protein>
<sequence length="134" mass="15535">MNPSPINWLLSLMLLFVASEAGILVHKVDLLIYNDLQNGTFLTIHCKSKQDDLGVHLLTYRDYFEVKFRPNMFGTTLFYCSMQWDATRHWFDIYTSERDTCTYCSWNVRPNGPCLMESDKSRILLLVTIGISVA</sequence>
<feature type="chain" id="PRO_5025098767" description="S-protein homolog" evidence="6">
    <location>
        <begin position="22"/>
        <end position="134"/>
    </location>
</feature>
<keyword evidence="5 6" id="KW-0732">Signal</keyword>
<proteinExistence type="inferred from homology"/>
<name>A0A5D2V4H9_GOSMU</name>
<dbReference type="AlphaFoldDB" id="A0A5D2V4H9"/>
<evidence type="ECO:0000256" key="5">
    <source>
        <dbReference type="ARBA" id="ARBA00022729"/>
    </source>
</evidence>
<evidence type="ECO:0000256" key="2">
    <source>
        <dbReference type="ARBA" id="ARBA00005581"/>
    </source>
</evidence>
<dbReference type="EMBL" id="CM017653">
    <property type="protein sequence ID" value="TYI84173.1"/>
    <property type="molecule type" value="Genomic_DNA"/>
</dbReference>
<comment type="similarity">
    <text evidence="2 6">Belongs to the plant self-incompatibility (S1) protein family.</text>
</comment>
<gene>
    <name evidence="7" type="ORF">E1A91_D05G345800v1</name>
</gene>
<evidence type="ECO:0000313" key="8">
    <source>
        <dbReference type="Proteomes" id="UP000323597"/>
    </source>
</evidence>
<evidence type="ECO:0000256" key="3">
    <source>
        <dbReference type="ARBA" id="ARBA00022471"/>
    </source>
</evidence>
<organism evidence="7 8">
    <name type="scientific">Gossypium mustelinum</name>
    <name type="common">Cotton</name>
    <name type="synonym">Gossypium caicoense</name>
    <dbReference type="NCBI Taxonomy" id="34275"/>
    <lineage>
        <taxon>Eukaryota</taxon>
        <taxon>Viridiplantae</taxon>
        <taxon>Streptophyta</taxon>
        <taxon>Embryophyta</taxon>
        <taxon>Tracheophyta</taxon>
        <taxon>Spermatophyta</taxon>
        <taxon>Magnoliopsida</taxon>
        <taxon>eudicotyledons</taxon>
        <taxon>Gunneridae</taxon>
        <taxon>Pentapetalae</taxon>
        <taxon>rosids</taxon>
        <taxon>malvids</taxon>
        <taxon>Malvales</taxon>
        <taxon>Malvaceae</taxon>
        <taxon>Malvoideae</taxon>
        <taxon>Gossypium</taxon>
    </lineage>
</organism>
<dbReference type="InterPro" id="IPR010264">
    <property type="entry name" value="Self-incomp_S1"/>
</dbReference>
<dbReference type="PANTHER" id="PTHR31232">
    <property type="match status" value="1"/>
</dbReference>
<keyword evidence="4 6" id="KW-0964">Secreted</keyword>
<dbReference type="Proteomes" id="UP000323597">
    <property type="component" value="Chromosome D05"/>
</dbReference>
<evidence type="ECO:0000256" key="6">
    <source>
        <dbReference type="RuleBase" id="RU367044"/>
    </source>
</evidence>
<evidence type="ECO:0000256" key="1">
    <source>
        <dbReference type="ARBA" id="ARBA00004613"/>
    </source>
</evidence>
<dbReference type="GO" id="GO:0005576">
    <property type="term" value="C:extracellular region"/>
    <property type="evidence" value="ECO:0007669"/>
    <property type="project" value="UniProtKB-SubCell"/>
</dbReference>
<feature type="signal peptide" evidence="6">
    <location>
        <begin position="1"/>
        <end position="21"/>
    </location>
</feature>
<comment type="subcellular location">
    <subcellularLocation>
        <location evidence="1 6">Secreted</location>
    </subcellularLocation>
</comment>
<evidence type="ECO:0000313" key="7">
    <source>
        <dbReference type="EMBL" id="TYI84173.1"/>
    </source>
</evidence>
<reference evidence="7 8" key="1">
    <citation type="submission" date="2019-07" db="EMBL/GenBank/DDBJ databases">
        <title>WGS assembly of Gossypium mustelinum.</title>
        <authorList>
            <person name="Chen Z.J."/>
            <person name="Sreedasyam A."/>
            <person name="Ando A."/>
            <person name="Song Q."/>
            <person name="De L."/>
            <person name="Hulse-Kemp A."/>
            <person name="Ding M."/>
            <person name="Ye W."/>
            <person name="Kirkbride R."/>
            <person name="Jenkins J."/>
            <person name="Plott C."/>
            <person name="Lovell J."/>
            <person name="Lin Y.-M."/>
            <person name="Vaughn R."/>
            <person name="Liu B."/>
            <person name="Li W."/>
            <person name="Simpson S."/>
            <person name="Scheffler B."/>
            <person name="Saski C."/>
            <person name="Grover C."/>
            <person name="Hu G."/>
            <person name="Conover J."/>
            <person name="Carlson J."/>
            <person name="Shu S."/>
            <person name="Boston L."/>
            <person name="Williams M."/>
            <person name="Peterson D."/>
            <person name="Mcgee K."/>
            <person name="Jones D."/>
            <person name="Wendel J."/>
            <person name="Stelly D."/>
            <person name="Grimwood J."/>
            <person name="Schmutz J."/>
        </authorList>
    </citation>
    <scope>NUCLEOTIDE SEQUENCE [LARGE SCALE GENOMIC DNA]</scope>
    <source>
        <strain evidence="7">1408120.09</strain>
    </source>
</reference>
<dbReference type="Pfam" id="PF05938">
    <property type="entry name" value="Self-incomp_S1"/>
    <property type="match status" value="1"/>
</dbReference>
<keyword evidence="8" id="KW-1185">Reference proteome</keyword>
<dbReference type="GO" id="GO:0060320">
    <property type="term" value="P:rejection of self pollen"/>
    <property type="evidence" value="ECO:0007669"/>
    <property type="project" value="UniProtKB-KW"/>
</dbReference>
<accession>A0A5D2V4H9</accession>
<keyword evidence="3 6" id="KW-0713">Self-incompatibility</keyword>
<dbReference type="PANTHER" id="PTHR31232:SF43">
    <property type="entry name" value="S-PROTEIN HOMOLOG 29-RELATED"/>
    <property type="match status" value="1"/>
</dbReference>